<feature type="signal peptide" evidence="2">
    <location>
        <begin position="1"/>
        <end position="17"/>
    </location>
</feature>
<keyword evidence="2" id="KW-0732">Signal</keyword>
<evidence type="ECO:0000259" key="3">
    <source>
        <dbReference type="Pfam" id="PF13649"/>
    </source>
</evidence>
<accession>A0A815WJ44</accession>
<feature type="chain" id="PRO_5032450943" description="Methyltransferase domain-containing protein" evidence="2">
    <location>
        <begin position="18"/>
        <end position="263"/>
    </location>
</feature>
<keyword evidence="1" id="KW-0808">Transferase</keyword>
<evidence type="ECO:0000313" key="5">
    <source>
        <dbReference type="Proteomes" id="UP000663852"/>
    </source>
</evidence>
<gene>
    <name evidence="4" type="ORF">EDS130_LOCUS45352</name>
</gene>
<dbReference type="Gene3D" id="3.40.50.150">
    <property type="entry name" value="Vaccinia Virus protein VP39"/>
    <property type="match status" value="1"/>
</dbReference>
<reference evidence="4" key="1">
    <citation type="submission" date="2021-02" db="EMBL/GenBank/DDBJ databases">
        <authorList>
            <person name="Nowell W R."/>
        </authorList>
    </citation>
    <scope>NUCLEOTIDE SEQUENCE</scope>
</reference>
<dbReference type="SUPFAM" id="SSF53335">
    <property type="entry name" value="S-adenosyl-L-methionine-dependent methyltransferases"/>
    <property type="match status" value="1"/>
</dbReference>
<dbReference type="AlphaFoldDB" id="A0A815WJ44"/>
<proteinExistence type="predicted"/>
<dbReference type="GO" id="GO:0016740">
    <property type="term" value="F:transferase activity"/>
    <property type="evidence" value="ECO:0007669"/>
    <property type="project" value="UniProtKB-KW"/>
</dbReference>
<feature type="domain" description="Methyltransferase" evidence="3">
    <location>
        <begin position="72"/>
        <end position="177"/>
    </location>
</feature>
<dbReference type="PANTHER" id="PTHR43861">
    <property type="entry name" value="TRANS-ACONITATE 2-METHYLTRANSFERASE-RELATED"/>
    <property type="match status" value="1"/>
</dbReference>
<dbReference type="Proteomes" id="UP000663852">
    <property type="component" value="Unassembled WGS sequence"/>
</dbReference>
<protein>
    <recommendedName>
        <fullName evidence="3">Methyltransferase domain-containing protein</fullName>
    </recommendedName>
</protein>
<dbReference type="CDD" id="cd02440">
    <property type="entry name" value="AdoMet_MTases"/>
    <property type="match status" value="1"/>
</dbReference>
<dbReference type="InterPro" id="IPR041698">
    <property type="entry name" value="Methyltransf_25"/>
</dbReference>
<evidence type="ECO:0000256" key="2">
    <source>
        <dbReference type="SAM" id="SignalP"/>
    </source>
</evidence>
<evidence type="ECO:0000256" key="1">
    <source>
        <dbReference type="ARBA" id="ARBA00022679"/>
    </source>
</evidence>
<dbReference type="EMBL" id="CAJNOJ010001079">
    <property type="protein sequence ID" value="CAF1541496.1"/>
    <property type="molecule type" value="Genomic_DNA"/>
</dbReference>
<sequence length="263" mass="30799">MLYLVLILRIIFENFLSMTSTLIFKNLEKDTIFQKQWQSYQLVINEDYNHHRVLYAKLPDYFKNRFLHSFSVLDLGCGDVDYLSRTFANNNMWSLVSAYTGVDLSEQAVEIGKQNMHPLLEINAAVSFAIGDMLNFVRQAKASSYDVIFSSIAVHHLRDDDKKELVQEIRRILKANGVFVLIDLFLDEAEDRDDWAMRFVTHIRNSWVKLNSEQIDSYVNHTFNFDFPTKLSIYKNWAEHDSLFADVKCFDEVGFFKAIVFET</sequence>
<dbReference type="InterPro" id="IPR029063">
    <property type="entry name" value="SAM-dependent_MTases_sf"/>
</dbReference>
<evidence type="ECO:0000313" key="4">
    <source>
        <dbReference type="EMBL" id="CAF1541496.1"/>
    </source>
</evidence>
<dbReference type="OrthoDB" id="506498at2759"/>
<name>A0A815WJ44_ADIRI</name>
<organism evidence="4 5">
    <name type="scientific">Adineta ricciae</name>
    <name type="common">Rotifer</name>
    <dbReference type="NCBI Taxonomy" id="249248"/>
    <lineage>
        <taxon>Eukaryota</taxon>
        <taxon>Metazoa</taxon>
        <taxon>Spiralia</taxon>
        <taxon>Gnathifera</taxon>
        <taxon>Rotifera</taxon>
        <taxon>Eurotatoria</taxon>
        <taxon>Bdelloidea</taxon>
        <taxon>Adinetida</taxon>
        <taxon>Adinetidae</taxon>
        <taxon>Adineta</taxon>
    </lineage>
</organism>
<dbReference type="Pfam" id="PF13649">
    <property type="entry name" value="Methyltransf_25"/>
    <property type="match status" value="1"/>
</dbReference>
<comment type="caution">
    <text evidence="4">The sequence shown here is derived from an EMBL/GenBank/DDBJ whole genome shotgun (WGS) entry which is preliminary data.</text>
</comment>